<feature type="transmembrane region" description="Helical" evidence="2">
    <location>
        <begin position="210"/>
        <end position="232"/>
    </location>
</feature>
<feature type="region of interest" description="Disordered" evidence="1">
    <location>
        <begin position="614"/>
        <end position="645"/>
    </location>
</feature>
<name>A0ABY7C9B3_9BASI</name>
<feature type="compositionally biased region" description="Acidic residues" evidence="1">
    <location>
        <begin position="484"/>
        <end position="513"/>
    </location>
</feature>
<feature type="transmembrane region" description="Helical" evidence="2">
    <location>
        <begin position="360"/>
        <end position="383"/>
    </location>
</feature>
<feature type="transmembrane region" description="Helical" evidence="2">
    <location>
        <begin position="170"/>
        <end position="190"/>
    </location>
</feature>
<evidence type="ECO:0008006" key="5">
    <source>
        <dbReference type="Google" id="ProtNLM"/>
    </source>
</evidence>
<feature type="transmembrane region" description="Helical" evidence="2">
    <location>
        <begin position="317"/>
        <end position="339"/>
    </location>
</feature>
<feature type="compositionally biased region" description="Polar residues" evidence="1">
    <location>
        <begin position="621"/>
        <end position="632"/>
    </location>
</feature>
<evidence type="ECO:0000256" key="1">
    <source>
        <dbReference type="SAM" id="MobiDB-lite"/>
    </source>
</evidence>
<keyword evidence="4" id="KW-1185">Reference proteome</keyword>
<evidence type="ECO:0000313" key="4">
    <source>
        <dbReference type="Proteomes" id="UP001164743"/>
    </source>
</evidence>
<dbReference type="RefSeq" id="XP_053017159.1">
    <property type="nucleotide sequence ID" value="XM_053166026.1"/>
</dbReference>
<reference evidence="3" key="1">
    <citation type="submission" date="2022-10" db="EMBL/GenBank/DDBJ databases">
        <title>Puccinia triticina Genome sequencing and assembly.</title>
        <authorList>
            <person name="Li C."/>
        </authorList>
    </citation>
    <scope>NUCLEOTIDE SEQUENCE</scope>
    <source>
        <strain evidence="3">Pt15</strain>
    </source>
</reference>
<protein>
    <recommendedName>
        <fullName evidence="5">Ion transport domain-containing protein</fullName>
    </recommendedName>
</protein>
<dbReference type="Proteomes" id="UP001164743">
    <property type="component" value="Chromosome 1A"/>
</dbReference>
<feature type="transmembrane region" description="Helical" evidence="2">
    <location>
        <begin position="20"/>
        <end position="41"/>
    </location>
</feature>
<keyword evidence="2" id="KW-0812">Transmembrane</keyword>
<evidence type="ECO:0000256" key="2">
    <source>
        <dbReference type="SAM" id="Phobius"/>
    </source>
</evidence>
<keyword evidence="2" id="KW-1133">Transmembrane helix</keyword>
<sequence>MDQSQINALTYANLNKLSVGFLSIVVPLSSSLAGCLTYQFINYLNTKMFTQTQAQHQMPNHVQKQMSPSPAYHQTHQFQEKPKKIAYLDRNNNEIEGEVVVGQLETKKAEELDVKPRSLPLHPSTFHSNYQPEFFDIRVDNQHDYSCNRRNWFSRLNIFHQQFEFLNDKFNVLVFFILMANLFSLVRHHFVFKSLAHHTLVDAGLTRVYSWQLSNLLVVNFLISTGTRVYFARLASTMLRAPKLFLVCSLILLLISLGGLIFQSVLVGAHLIDYDQIRVIFTRSGSVDQTLTDFVNDLGDYFRLIGLHRIRLDILQLAWLGPPLAWDLLITTVLMFNALDSRKRCRFGSADGRISLGITIMFETMFLVTLATFIVLCICLVLGGKVAIDFERMNTLYGGFDGFVTKLHTISIFCSLQHKVNDRLRLEQKLIISSQRTRDSALSGYGLGHSVGSGDPTYHGRQSTRKGPQAVQFPDFAETDLEVSEEDGSVVVEGSEENEFDERNVDDETEEENTSVHATENLRVNRLAPAIECCNSAHLSQKQIVLNKFNVEDFDVKFPEQAKIMNHHHVAKTSEIEGLASGPVVDCPPGLQSNLGLKIFEDPQELIDAQHHHIRPHHAHSNPNPNFKSAVSSPRPGFAPNQSIP</sequence>
<dbReference type="EMBL" id="CP110421">
    <property type="protein sequence ID" value="WAQ81604.1"/>
    <property type="molecule type" value="Genomic_DNA"/>
</dbReference>
<accession>A0ABY7C9B3</accession>
<proteinExistence type="predicted"/>
<evidence type="ECO:0000313" key="3">
    <source>
        <dbReference type="EMBL" id="WAQ81604.1"/>
    </source>
</evidence>
<keyword evidence="2" id="KW-0472">Membrane</keyword>
<organism evidence="3 4">
    <name type="scientific">Puccinia triticina</name>
    <dbReference type="NCBI Taxonomy" id="208348"/>
    <lineage>
        <taxon>Eukaryota</taxon>
        <taxon>Fungi</taxon>
        <taxon>Dikarya</taxon>
        <taxon>Basidiomycota</taxon>
        <taxon>Pucciniomycotina</taxon>
        <taxon>Pucciniomycetes</taxon>
        <taxon>Pucciniales</taxon>
        <taxon>Pucciniaceae</taxon>
        <taxon>Puccinia</taxon>
    </lineage>
</organism>
<feature type="region of interest" description="Disordered" evidence="1">
    <location>
        <begin position="443"/>
        <end position="469"/>
    </location>
</feature>
<dbReference type="GeneID" id="77806921"/>
<feature type="region of interest" description="Disordered" evidence="1">
    <location>
        <begin position="484"/>
        <end position="516"/>
    </location>
</feature>
<gene>
    <name evidence="3" type="ORF">PtA15_1A946</name>
</gene>
<feature type="transmembrane region" description="Helical" evidence="2">
    <location>
        <begin position="244"/>
        <end position="266"/>
    </location>
</feature>